<dbReference type="Proteomes" id="UP000248134">
    <property type="component" value="Unassembled WGS sequence"/>
</dbReference>
<gene>
    <name evidence="1" type="ORF">DNX69_11390</name>
</gene>
<comment type="caution">
    <text evidence="1">The sequence shown here is derived from an EMBL/GenBank/DDBJ whole genome shotgun (WGS) entry which is preliminary data.</text>
</comment>
<evidence type="ECO:0000313" key="1">
    <source>
        <dbReference type="EMBL" id="PZA11719.1"/>
    </source>
</evidence>
<reference evidence="1 2" key="1">
    <citation type="submission" date="2018-06" db="EMBL/GenBank/DDBJ databases">
        <title>Draft Whole-Genome Sequence of the purple photosynthetic bacterium Rhodospeudomonas palustris XCP.</title>
        <authorList>
            <person name="Rayyan A."/>
            <person name="Meyer T.E."/>
            <person name="Kyndt J.A."/>
        </authorList>
    </citation>
    <scope>NUCLEOTIDE SEQUENCE [LARGE SCALE GENOMIC DNA]</scope>
    <source>
        <strain evidence="1 2">XCP</strain>
    </source>
</reference>
<organism evidence="1 2">
    <name type="scientific">Rhodopseudomonas palustris</name>
    <dbReference type="NCBI Taxonomy" id="1076"/>
    <lineage>
        <taxon>Bacteria</taxon>
        <taxon>Pseudomonadati</taxon>
        <taxon>Pseudomonadota</taxon>
        <taxon>Alphaproteobacteria</taxon>
        <taxon>Hyphomicrobiales</taxon>
        <taxon>Nitrobacteraceae</taxon>
        <taxon>Rhodopseudomonas</taxon>
    </lineage>
</organism>
<protein>
    <submittedName>
        <fullName evidence="1">Uncharacterized protein</fullName>
    </submittedName>
</protein>
<accession>A0A323UH70</accession>
<sequence>MTPTLDTRPTLTIAGEEDLIDIRFDAVAAYHGQSALAMLAVTFQALRLMLPVLSPERPPRRADLVVTSGHPGPGVRDAFEFVTRAVTRGVYTVDRSLPHARLCPGADMSYSWRVSAGDRSVGAALRSGVVPDRFFELIGRGAARSDDENAELSALKRRVADDVLATAPDTLFDRL</sequence>
<dbReference type="EMBL" id="QKQS01000016">
    <property type="protein sequence ID" value="PZA11719.1"/>
    <property type="molecule type" value="Genomic_DNA"/>
</dbReference>
<dbReference type="RefSeq" id="WP_110786118.1">
    <property type="nucleotide sequence ID" value="NZ_QKQS01000016.1"/>
</dbReference>
<proteinExistence type="predicted"/>
<dbReference type="OrthoDB" id="1680380at2"/>
<name>A0A323UH70_RHOPL</name>
<dbReference type="AlphaFoldDB" id="A0A323UH70"/>
<evidence type="ECO:0000313" key="2">
    <source>
        <dbReference type="Proteomes" id="UP000248134"/>
    </source>
</evidence>